<protein>
    <submittedName>
        <fullName evidence="2">Uncharacterized protein</fullName>
    </submittedName>
</protein>
<accession>A0A5B7E103</accession>
<organism evidence="2 3">
    <name type="scientific">Portunus trituberculatus</name>
    <name type="common">Swimming crab</name>
    <name type="synonym">Neptunus trituberculatus</name>
    <dbReference type="NCBI Taxonomy" id="210409"/>
    <lineage>
        <taxon>Eukaryota</taxon>
        <taxon>Metazoa</taxon>
        <taxon>Ecdysozoa</taxon>
        <taxon>Arthropoda</taxon>
        <taxon>Crustacea</taxon>
        <taxon>Multicrustacea</taxon>
        <taxon>Malacostraca</taxon>
        <taxon>Eumalacostraca</taxon>
        <taxon>Eucarida</taxon>
        <taxon>Decapoda</taxon>
        <taxon>Pleocyemata</taxon>
        <taxon>Brachyura</taxon>
        <taxon>Eubrachyura</taxon>
        <taxon>Portunoidea</taxon>
        <taxon>Portunidae</taxon>
        <taxon>Portuninae</taxon>
        <taxon>Portunus</taxon>
    </lineage>
</organism>
<feature type="region of interest" description="Disordered" evidence="1">
    <location>
        <begin position="1"/>
        <end position="24"/>
    </location>
</feature>
<dbReference type="EMBL" id="VSRR010001665">
    <property type="protein sequence ID" value="MPC26883.1"/>
    <property type="molecule type" value="Genomic_DNA"/>
</dbReference>
<keyword evidence="3" id="KW-1185">Reference proteome</keyword>
<dbReference type="AlphaFoldDB" id="A0A5B7E103"/>
<evidence type="ECO:0000313" key="3">
    <source>
        <dbReference type="Proteomes" id="UP000324222"/>
    </source>
</evidence>
<comment type="caution">
    <text evidence="2">The sequence shown here is derived from an EMBL/GenBank/DDBJ whole genome shotgun (WGS) entry which is preliminary data.</text>
</comment>
<reference evidence="2 3" key="1">
    <citation type="submission" date="2019-05" db="EMBL/GenBank/DDBJ databases">
        <title>Another draft genome of Portunus trituberculatus and its Hox gene families provides insights of decapod evolution.</title>
        <authorList>
            <person name="Jeong J.-H."/>
            <person name="Song I."/>
            <person name="Kim S."/>
            <person name="Choi T."/>
            <person name="Kim D."/>
            <person name="Ryu S."/>
            <person name="Kim W."/>
        </authorList>
    </citation>
    <scope>NUCLEOTIDE SEQUENCE [LARGE SCALE GENOMIC DNA]</scope>
    <source>
        <tissue evidence="2">Muscle</tissue>
    </source>
</reference>
<gene>
    <name evidence="2" type="ORF">E2C01_020034</name>
</gene>
<evidence type="ECO:0000313" key="2">
    <source>
        <dbReference type="EMBL" id="MPC26883.1"/>
    </source>
</evidence>
<name>A0A5B7E103_PORTR</name>
<dbReference type="Proteomes" id="UP000324222">
    <property type="component" value="Unassembled WGS sequence"/>
</dbReference>
<sequence length="62" mass="7226">MSGGDEREAPLSQPFYASKTERRSHAPYQTQYLLAPLSPSNFRTTRGQFPPKNWLLHYRRTS</sequence>
<proteinExistence type="predicted"/>
<evidence type="ECO:0000256" key="1">
    <source>
        <dbReference type="SAM" id="MobiDB-lite"/>
    </source>
</evidence>